<name>A0ABR2S747_9ROSI</name>
<dbReference type="Gene3D" id="3.80.10.10">
    <property type="entry name" value="Ribonuclease Inhibitor"/>
    <property type="match status" value="1"/>
</dbReference>
<evidence type="ECO:0000259" key="1">
    <source>
        <dbReference type="PROSITE" id="PS50181"/>
    </source>
</evidence>
<dbReference type="Proteomes" id="UP001396334">
    <property type="component" value="Unassembled WGS sequence"/>
</dbReference>
<dbReference type="Pfam" id="PF00646">
    <property type="entry name" value="F-box"/>
    <property type="match status" value="1"/>
</dbReference>
<dbReference type="PANTHER" id="PTHR34223:SF51">
    <property type="entry name" value="OS06G0556300 PROTEIN"/>
    <property type="match status" value="1"/>
</dbReference>
<dbReference type="PROSITE" id="PS50181">
    <property type="entry name" value="FBOX"/>
    <property type="match status" value="1"/>
</dbReference>
<proteinExistence type="predicted"/>
<dbReference type="InterPro" id="IPR053197">
    <property type="entry name" value="F-box_SCFL_complex_component"/>
</dbReference>
<sequence>MDPDRLSDLPDCLLHHIFGFIDFRYYVQAGVLCKRWKLLWTSLQDLYFDGSEGTGTVFFHRFVFEALSHRLRNPSYPLNKVRLHLKCGMRSSFLKKFIAYLGSHKVPWFGISFNQNSCFNDRDFAAYFSRTQFPKTVELTRCHMVPSQSDCQPTWTNLYLHECYFCPQSILINSFQNSVNLKELHLHKCRFPSRAVLDIWCPRLVNLVLSDLMVNTRDAGDDKFELKVSAPELLSFSLTLRRPLHFSLLHLPSLDNVDIRIHSSNNLKIFSFERLISMFQGFRYVQSVKICSETIKMLTMIPGALEKQSCPFSRLKSLTATCDGSSNYDNIPAIVMAYFLSNSGLLQH</sequence>
<dbReference type="SUPFAM" id="SSF52047">
    <property type="entry name" value="RNI-like"/>
    <property type="match status" value="1"/>
</dbReference>
<organism evidence="2 3">
    <name type="scientific">Hibiscus sabdariffa</name>
    <name type="common">roselle</name>
    <dbReference type="NCBI Taxonomy" id="183260"/>
    <lineage>
        <taxon>Eukaryota</taxon>
        <taxon>Viridiplantae</taxon>
        <taxon>Streptophyta</taxon>
        <taxon>Embryophyta</taxon>
        <taxon>Tracheophyta</taxon>
        <taxon>Spermatophyta</taxon>
        <taxon>Magnoliopsida</taxon>
        <taxon>eudicotyledons</taxon>
        <taxon>Gunneridae</taxon>
        <taxon>Pentapetalae</taxon>
        <taxon>rosids</taxon>
        <taxon>malvids</taxon>
        <taxon>Malvales</taxon>
        <taxon>Malvaceae</taxon>
        <taxon>Malvoideae</taxon>
        <taxon>Hibiscus</taxon>
    </lineage>
</organism>
<dbReference type="InterPro" id="IPR001810">
    <property type="entry name" value="F-box_dom"/>
</dbReference>
<comment type="caution">
    <text evidence="2">The sequence shown here is derived from an EMBL/GenBank/DDBJ whole genome shotgun (WGS) entry which is preliminary data.</text>
</comment>
<protein>
    <recommendedName>
        <fullName evidence="1">F-box domain-containing protein</fullName>
    </recommendedName>
</protein>
<accession>A0ABR2S747</accession>
<dbReference type="PANTHER" id="PTHR34223">
    <property type="entry name" value="OS11G0201299 PROTEIN"/>
    <property type="match status" value="1"/>
</dbReference>
<feature type="domain" description="F-box" evidence="1">
    <location>
        <begin position="3"/>
        <end position="51"/>
    </location>
</feature>
<dbReference type="Gene3D" id="1.20.1280.50">
    <property type="match status" value="1"/>
</dbReference>
<reference evidence="2 3" key="1">
    <citation type="journal article" date="2024" name="G3 (Bethesda)">
        <title>Genome assembly of Hibiscus sabdariffa L. provides insights into metabolisms of medicinal natural products.</title>
        <authorList>
            <person name="Kim T."/>
        </authorList>
    </citation>
    <scope>NUCLEOTIDE SEQUENCE [LARGE SCALE GENOMIC DNA]</scope>
    <source>
        <strain evidence="2">TK-2024</strain>
        <tissue evidence="2">Old leaves</tissue>
    </source>
</reference>
<dbReference type="InterPro" id="IPR032675">
    <property type="entry name" value="LRR_dom_sf"/>
</dbReference>
<evidence type="ECO:0000313" key="2">
    <source>
        <dbReference type="EMBL" id="KAK9021029.1"/>
    </source>
</evidence>
<gene>
    <name evidence="2" type="ORF">V6N11_011037</name>
</gene>
<evidence type="ECO:0000313" key="3">
    <source>
        <dbReference type="Proteomes" id="UP001396334"/>
    </source>
</evidence>
<keyword evidence="3" id="KW-1185">Reference proteome</keyword>
<dbReference type="SUPFAM" id="SSF81383">
    <property type="entry name" value="F-box domain"/>
    <property type="match status" value="1"/>
</dbReference>
<dbReference type="InterPro" id="IPR036047">
    <property type="entry name" value="F-box-like_dom_sf"/>
</dbReference>
<dbReference type="EMBL" id="JBBPBN010000016">
    <property type="protein sequence ID" value="KAK9021029.1"/>
    <property type="molecule type" value="Genomic_DNA"/>
</dbReference>